<feature type="domain" description="Gfo/Idh/MocA-like oxidoreductase N-terminal" evidence="2">
    <location>
        <begin position="19"/>
        <end position="136"/>
    </location>
</feature>
<dbReference type="GO" id="GO:0000166">
    <property type="term" value="F:nucleotide binding"/>
    <property type="evidence" value="ECO:0007669"/>
    <property type="project" value="InterPro"/>
</dbReference>
<dbReference type="InterPro" id="IPR000683">
    <property type="entry name" value="Gfo/Idh/MocA-like_OxRdtase_N"/>
</dbReference>
<dbReference type="InterPro" id="IPR004104">
    <property type="entry name" value="Gfo/Idh/MocA-like_OxRdtase_C"/>
</dbReference>
<dbReference type="EMBL" id="VBAL01000114">
    <property type="protein sequence ID" value="TMJ00507.1"/>
    <property type="molecule type" value="Genomic_DNA"/>
</dbReference>
<evidence type="ECO:0000256" key="1">
    <source>
        <dbReference type="ARBA" id="ARBA00010928"/>
    </source>
</evidence>
<comment type="caution">
    <text evidence="4">The sequence shown here is derived from an EMBL/GenBank/DDBJ whole genome shotgun (WGS) entry which is preliminary data.</text>
</comment>
<dbReference type="InterPro" id="IPR051450">
    <property type="entry name" value="Gfo/Idh/MocA_Oxidoreductases"/>
</dbReference>
<comment type="similarity">
    <text evidence="1">Belongs to the Gfo/Idh/MocA family.</text>
</comment>
<name>A0A537KYB0_9BACT</name>
<dbReference type="AlphaFoldDB" id="A0A537KYB0"/>
<evidence type="ECO:0000259" key="2">
    <source>
        <dbReference type="Pfam" id="PF01408"/>
    </source>
</evidence>
<dbReference type="SUPFAM" id="SSF55347">
    <property type="entry name" value="Glyceraldehyde-3-phosphate dehydrogenase-like, C-terminal domain"/>
    <property type="match status" value="1"/>
</dbReference>
<protein>
    <submittedName>
        <fullName evidence="4">Gfo/Idh/MocA family oxidoreductase</fullName>
    </submittedName>
</protein>
<accession>A0A537KYB0</accession>
<dbReference type="Proteomes" id="UP000319353">
    <property type="component" value="Unassembled WGS sequence"/>
</dbReference>
<dbReference type="Pfam" id="PF02894">
    <property type="entry name" value="GFO_IDH_MocA_C"/>
    <property type="match status" value="1"/>
</dbReference>
<organism evidence="4 5">
    <name type="scientific">Candidatus Segetimicrobium genomatis</name>
    <dbReference type="NCBI Taxonomy" id="2569760"/>
    <lineage>
        <taxon>Bacteria</taxon>
        <taxon>Bacillati</taxon>
        <taxon>Candidatus Sysuimicrobiota</taxon>
        <taxon>Candidatus Sysuimicrobiia</taxon>
        <taxon>Candidatus Sysuimicrobiales</taxon>
        <taxon>Candidatus Segetimicrobiaceae</taxon>
        <taxon>Candidatus Segetimicrobium</taxon>
    </lineage>
</organism>
<dbReference type="InterPro" id="IPR036291">
    <property type="entry name" value="NAD(P)-bd_dom_sf"/>
</dbReference>
<feature type="domain" description="Gfo/Idh/MocA-like oxidoreductase C-terminal" evidence="3">
    <location>
        <begin position="172"/>
        <end position="339"/>
    </location>
</feature>
<evidence type="ECO:0000313" key="4">
    <source>
        <dbReference type="EMBL" id="TMJ00507.1"/>
    </source>
</evidence>
<gene>
    <name evidence="4" type="ORF">E6H01_09420</name>
</gene>
<dbReference type="Gene3D" id="3.30.360.10">
    <property type="entry name" value="Dihydrodipicolinate Reductase, domain 2"/>
    <property type="match status" value="1"/>
</dbReference>
<dbReference type="PANTHER" id="PTHR43377:SF1">
    <property type="entry name" value="BILIVERDIN REDUCTASE A"/>
    <property type="match status" value="1"/>
</dbReference>
<evidence type="ECO:0000313" key="5">
    <source>
        <dbReference type="Proteomes" id="UP000319353"/>
    </source>
</evidence>
<dbReference type="PANTHER" id="PTHR43377">
    <property type="entry name" value="BILIVERDIN REDUCTASE A"/>
    <property type="match status" value="1"/>
</dbReference>
<evidence type="ECO:0000259" key="3">
    <source>
        <dbReference type="Pfam" id="PF02894"/>
    </source>
</evidence>
<dbReference type="Pfam" id="PF01408">
    <property type="entry name" value="GFO_IDH_MocA"/>
    <property type="match status" value="1"/>
</dbReference>
<reference evidence="4 5" key="1">
    <citation type="journal article" date="2019" name="Nat. Microbiol.">
        <title>Mediterranean grassland soil C-N compound turnover is dependent on rainfall and depth, and is mediated by genomically divergent microorganisms.</title>
        <authorList>
            <person name="Diamond S."/>
            <person name="Andeer P.F."/>
            <person name="Li Z."/>
            <person name="Crits-Christoph A."/>
            <person name="Burstein D."/>
            <person name="Anantharaman K."/>
            <person name="Lane K.R."/>
            <person name="Thomas B.C."/>
            <person name="Pan C."/>
            <person name="Northen T.R."/>
            <person name="Banfield J.F."/>
        </authorList>
    </citation>
    <scope>NUCLEOTIDE SEQUENCE [LARGE SCALE GENOMIC DNA]</scope>
    <source>
        <strain evidence="4">NP_4</strain>
    </source>
</reference>
<dbReference type="Gene3D" id="3.40.50.720">
    <property type="entry name" value="NAD(P)-binding Rossmann-like Domain"/>
    <property type="match status" value="1"/>
</dbReference>
<dbReference type="SUPFAM" id="SSF51735">
    <property type="entry name" value="NAD(P)-binding Rossmann-fold domains"/>
    <property type="match status" value="1"/>
</dbReference>
<proteinExistence type="inferred from homology"/>
<sequence length="347" mass="37721">MLPPVRRRRIHTHMEEATVRIGVYGAGQMGAAHVRHFSAVPGTTVVGVADADEQRARSAAAAIGATPCPDLDTLLELRPDAVVIVVPNIHHAAASIAALERGVDVFCEKPMATTVEDARRVLRTVERTGCLYQLGFNRRFAPVYIGVRELLTGGVGVFSGTMKMNDGDMRTPAWFSDPKISGGFMYDTAIHLLDLGRWLLGPVQEVRCLARSSCYPDQDDAVMLLRFTSGALVAFSTCGHATWTAPLERVEFFGDHAAIVTEGFERLTYTPARDQPAVTRDFSAFPVPERLGYAQEVRVFIEAMGRGQAGGPTAEDALRAVEFVAACYRSAATDGAPVRLVPYQLDR</sequence>